<dbReference type="AlphaFoldDB" id="A0A9W6MD19"/>
<feature type="region of interest" description="Disordered" evidence="2">
    <location>
        <begin position="53"/>
        <end position="79"/>
    </location>
</feature>
<dbReference type="PROSITE" id="PS51902">
    <property type="entry name" value="CLPX_ZB"/>
    <property type="match status" value="1"/>
</dbReference>
<sequence>MPAPSLAEQEIHCSFCAKSRSLVEKIIAGPGVYICNECVGLCNAILDELSGSSAGKEEAAGKPSPEGREGSEIPEIPWPEGMTDEEILAYLPRVAAASARVDADLQVWVQRLRDRGVTWARIGAALGMARQSAWERFSGEE</sequence>
<dbReference type="Gene3D" id="6.20.220.10">
    <property type="entry name" value="ClpX chaperone, C4-type zinc finger domain"/>
    <property type="match status" value="1"/>
</dbReference>
<evidence type="ECO:0000256" key="1">
    <source>
        <dbReference type="PROSITE-ProRule" id="PRU01250"/>
    </source>
</evidence>
<dbReference type="GO" id="GO:0006457">
    <property type="term" value="P:protein folding"/>
    <property type="evidence" value="ECO:0007669"/>
    <property type="project" value="UniProtKB-UniRule"/>
</dbReference>
<evidence type="ECO:0000259" key="3">
    <source>
        <dbReference type="PROSITE" id="PS51902"/>
    </source>
</evidence>
<dbReference type="InterPro" id="IPR038366">
    <property type="entry name" value="Znf_CppX_C4_sf"/>
</dbReference>
<name>A0A9W6MD19_9ACTN</name>
<dbReference type="SUPFAM" id="SSF57716">
    <property type="entry name" value="Glucocorticoid receptor-like (DNA-binding domain)"/>
    <property type="match status" value="1"/>
</dbReference>
<comment type="similarity">
    <text evidence="1">Belongs to the ClpX chaperone family.</text>
</comment>
<reference evidence="4" key="1">
    <citation type="journal article" date="2014" name="Int. J. Syst. Evol. Microbiol.">
        <title>Complete genome sequence of Corynebacterium casei LMG S-19264T (=DSM 44701T), isolated from a smear-ripened cheese.</title>
        <authorList>
            <consortium name="US DOE Joint Genome Institute (JGI-PGF)"/>
            <person name="Walter F."/>
            <person name="Albersmeier A."/>
            <person name="Kalinowski J."/>
            <person name="Ruckert C."/>
        </authorList>
    </citation>
    <scope>NUCLEOTIDE SEQUENCE</scope>
    <source>
        <strain evidence="4">VKM Ac-2007</strain>
    </source>
</reference>
<dbReference type="Pfam" id="PF06689">
    <property type="entry name" value="zf-C4_ClpX"/>
    <property type="match status" value="1"/>
</dbReference>
<feature type="compositionally biased region" description="Basic and acidic residues" evidence="2">
    <location>
        <begin position="55"/>
        <end position="71"/>
    </location>
</feature>
<feature type="binding site" evidence="1">
    <location>
        <position position="16"/>
    </location>
    <ligand>
        <name>Zn(2+)</name>
        <dbReference type="ChEBI" id="CHEBI:29105"/>
    </ligand>
</feature>
<dbReference type="Proteomes" id="UP001143474">
    <property type="component" value="Unassembled WGS sequence"/>
</dbReference>
<dbReference type="SMART" id="SM00994">
    <property type="entry name" value="zf-C4_ClpX"/>
    <property type="match status" value="1"/>
</dbReference>
<dbReference type="GO" id="GO:0008270">
    <property type="term" value="F:zinc ion binding"/>
    <property type="evidence" value="ECO:0007669"/>
    <property type="project" value="UniProtKB-UniRule"/>
</dbReference>
<dbReference type="EMBL" id="BSEV01000007">
    <property type="protein sequence ID" value="GLK10059.1"/>
    <property type="molecule type" value="Genomic_DNA"/>
</dbReference>
<reference evidence="4" key="2">
    <citation type="submission" date="2023-01" db="EMBL/GenBank/DDBJ databases">
        <authorList>
            <person name="Sun Q."/>
            <person name="Evtushenko L."/>
        </authorList>
    </citation>
    <scope>NUCLEOTIDE SEQUENCE</scope>
    <source>
        <strain evidence="4">VKM Ac-2007</strain>
    </source>
</reference>
<feature type="domain" description="ClpX-type ZB" evidence="3">
    <location>
        <begin position="1"/>
        <end position="54"/>
    </location>
</feature>
<comment type="caution">
    <text evidence="4">The sequence shown here is derived from an EMBL/GenBank/DDBJ whole genome shotgun (WGS) entry which is preliminary data.</text>
</comment>
<evidence type="ECO:0000313" key="4">
    <source>
        <dbReference type="EMBL" id="GLK10059.1"/>
    </source>
</evidence>
<evidence type="ECO:0000313" key="5">
    <source>
        <dbReference type="Proteomes" id="UP001143474"/>
    </source>
</evidence>
<keyword evidence="1" id="KW-0143">Chaperone</keyword>
<dbReference type="GO" id="GO:0046983">
    <property type="term" value="F:protein dimerization activity"/>
    <property type="evidence" value="ECO:0007669"/>
    <property type="project" value="UniProtKB-UniRule"/>
</dbReference>
<keyword evidence="1" id="KW-0479">Metal-binding</keyword>
<evidence type="ECO:0000256" key="2">
    <source>
        <dbReference type="SAM" id="MobiDB-lite"/>
    </source>
</evidence>
<proteinExistence type="inferred from homology"/>
<dbReference type="RefSeq" id="WP_271218506.1">
    <property type="nucleotide sequence ID" value="NZ_BAAAVD010000010.1"/>
</dbReference>
<feature type="binding site" evidence="1">
    <location>
        <position position="13"/>
    </location>
    <ligand>
        <name>Zn(2+)</name>
        <dbReference type="ChEBI" id="CHEBI:29105"/>
    </ligand>
</feature>
<dbReference type="InterPro" id="IPR010603">
    <property type="entry name" value="Znf_CppX_C4"/>
</dbReference>
<dbReference type="GO" id="GO:0051082">
    <property type="term" value="F:unfolded protein binding"/>
    <property type="evidence" value="ECO:0007669"/>
    <property type="project" value="UniProtKB-UniRule"/>
</dbReference>
<feature type="binding site" evidence="1">
    <location>
        <position position="35"/>
    </location>
    <ligand>
        <name>Zn(2+)</name>
        <dbReference type="ChEBI" id="CHEBI:29105"/>
    </ligand>
</feature>
<keyword evidence="5" id="KW-1185">Reference proteome</keyword>
<keyword evidence="1" id="KW-0862">Zinc</keyword>
<dbReference type="InterPro" id="IPR059188">
    <property type="entry name" value="Znf_CLPX-like"/>
</dbReference>
<feature type="binding site" evidence="1">
    <location>
        <position position="38"/>
    </location>
    <ligand>
        <name>Zn(2+)</name>
        <dbReference type="ChEBI" id="CHEBI:29105"/>
    </ligand>
</feature>
<accession>A0A9W6MD19</accession>
<protein>
    <recommendedName>
        <fullName evidence="3">ClpX-type ZB domain-containing protein</fullName>
    </recommendedName>
</protein>
<gene>
    <name evidence="4" type="ORF">GCM10017600_34650</name>
</gene>
<organism evidence="4 5">
    <name type="scientific">Streptosporangium carneum</name>
    <dbReference type="NCBI Taxonomy" id="47481"/>
    <lineage>
        <taxon>Bacteria</taxon>
        <taxon>Bacillati</taxon>
        <taxon>Actinomycetota</taxon>
        <taxon>Actinomycetes</taxon>
        <taxon>Streptosporangiales</taxon>
        <taxon>Streptosporangiaceae</taxon>
        <taxon>Streptosporangium</taxon>
    </lineage>
</organism>